<dbReference type="Proteomes" id="UP001430701">
    <property type="component" value="Unassembled WGS sequence"/>
</dbReference>
<evidence type="ECO:0000256" key="1">
    <source>
        <dbReference type="SAM" id="MobiDB-lite"/>
    </source>
</evidence>
<keyword evidence="3" id="KW-1185">Reference proteome</keyword>
<feature type="region of interest" description="Disordered" evidence="1">
    <location>
        <begin position="42"/>
        <end position="78"/>
    </location>
</feature>
<proteinExistence type="predicted"/>
<evidence type="ECO:0000313" key="2">
    <source>
        <dbReference type="EMBL" id="MCD8473060.1"/>
    </source>
</evidence>
<accession>A0ABS8TSH3</accession>
<name>A0ABS8TSH3_9GAMM</name>
<sequence>MVKGTSSETPLNVSMVPHRHWNTGQEATCRLKPNMRMTLDSPAAGHGTIGLSPTMKGQENEVLRPARARSRGHLHALG</sequence>
<feature type="compositionally biased region" description="Basic residues" evidence="1">
    <location>
        <begin position="66"/>
        <end position="78"/>
    </location>
</feature>
<gene>
    <name evidence="2" type="ORF">LPH55_06180</name>
</gene>
<protein>
    <submittedName>
        <fullName evidence="2">Uncharacterized protein</fullName>
    </submittedName>
</protein>
<dbReference type="EMBL" id="JAJPPU010000002">
    <property type="protein sequence ID" value="MCD8473060.1"/>
    <property type="molecule type" value="Genomic_DNA"/>
</dbReference>
<reference evidence="2" key="1">
    <citation type="submission" date="2021-11" db="EMBL/GenBank/DDBJ databases">
        <title>Genome sequence of Xylella taiwanensis PLS432.</title>
        <authorList>
            <person name="Weng L.-W."/>
            <person name="Su C.-C."/>
            <person name="Tsai C.-W."/>
            <person name="Kuo C.-H."/>
        </authorList>
    </citation>
    <scope>NUCLEOTIDE SEQUENCE</scope>
    <source>
        <strain evidence="2">PLS432</strain>
    </source>
</reference>
<organism evidence="2 3">
    <name type="scientific">Xylella taiwanensis</name>
    <dbReference type="NCBI Taxonomy" id="1444770"/>
    <lineage>
        <taxon>Bacteria</taxon>
        <taxon>Pseudomonadati</taxon>
        <taxon>Pseudomonadota</taxon>
        <taxon>Gammaproteobacteria</taxon>
        <taxon>Lysobacterales</taxon>
        <taxon>Lysobacteraceae</taxon>
        <taxon>Xylella</taxon>
    </lineage>
</organism>
<dbReference type="RefSeq" id="WP_152536592.1">
    <property type="nucleotide sequence ID" value="NZ_CP087689.1"/>
</dbReference>
<comment type="caution">
    <text evidence="2">The sequence shown here is derived from an EMBL/GenBank/DDBJ whole genome shotgun (WGS) entry which is preliminary data.</text>
</comment>
<evidence type="ECO:0000313" key="3">
    <source>
        <dbReference type="Proteomes" id="UP001430701"/>
    </source>
</evidence>